<sequence length="165" mass="18850">MKTLEPSFDNVLQQILHELEMLEKLSKKNYLRIRELAHAPELAKAMHSDQTGVLDHINRLKLIGIELKIKSEKSTASSAENISMGSNKKKGAERDLWMISKVQQLIHRKIALYKIAHCISLNQVLVHAPILLEQTTRENEATSTWLDRIIQRILSGEIIIPESKI</sequence>
<gene>
    <name evidence="1" type="ORF">SAMN06297358_0740</name>
</gene>
<organism evidence="1 2">
    <name type="scientific">Pedobacter xixiisoli</name>
    <dbReference type="NCBI Taxonomy" id="1476464"/>
    <lineage>
        <taxon>Bacteria</taxon>
        <taxon>Pseudomonadati</taxon>
        <taxon>Bacteroidota</taxon>
        <taxon>Sphingobacteriia</taxon>
        <taxon>Sphingobacteriales</taxon>
        <taxon>Sphingobacteriaceae</taxon>
        <taxon>Pedobacter</taxon>
    </lineage>
</organism>
<dbReference type="OrthoDB" id="772720at2"/>
<dbReference type="SUPFAM" id="SSF47240">
    <property type="entry name" value="Ferritin-like"/>
    <property type="match status" value="1"/>
</dbReference>
<evidence type="ECO:0000313" key="1">
    <source>
        <dbReference type="EMBL" id="SOD12576.1"/>
    </source>
</evidence>
<name>A0A285ZSF3_9SPHI</name>
<dbReference type="InterPro" id="IPR012347">
    <property type="entry name" value="Ferritin-like"/>
</dbReference>
<dbReference type="RefSeq" id="WP_097128825.1">
    <property type="nucleotide sequence ID" value="NZ_OCMT01000001.1"/>
</dbReference>
<reference evidence="2" key="1">
    <citation type="submission" date="2017-09" db="EMBL/GenBank/DDBJ databases">
        <authorList>
            <person name="Varghese N."/>
            <person name="Submissions S."/>
        </authorList>
    </citation>
    <scope>NUCLEOTIDE SEQUENCE [LARGE SCALE GENOMIC DNA]</scope>
    <source>
        <strain evidence="2">CGMCC 1.12803</strain>
    </source>
</reference>
<dbReference type="Gene3D" id="1.20.1260.10">
    <property type="match status" value="1"/>
</dbReference>
<dbReference type="EMBL" id="OCMT01000001">
    <property type="protein sequence ID" value="SOD12576.1"/>
    <property type="molecule type" value="Genomic_DNA"/>
</dbReference>
<dbReference type="AlphaFoldDB" id="A0A285ZSF3"/>
<dbReference type="InterPro" id="IPR010287">
    <property type="entry name" value="DUF892_YciF-like"/>
</dbReference>
<dbReference type="InterPro" id="IPR009078">
    <property type="entry name" value="Ferritin-like_SF"/>
</dbReference>
<protein>
    <submittedName>
        <fullName evidence="1">Uncharacterized protein</fullName>
    </submittedName>
</protein>
<evidence type="ECO:0000313" key="2">
    <source>
        <dbReference type="Proteomes" id="UP000219281"/>
    </source>
</evidence>
<dbReference type="Proteomes" id="UP000219281">
    <property type="component" value="Unassembled WGS sequence"/>
</dbReference>
<proteinExistence type="predicted"/>
<keyword evidence="2" id="KW-1185">Reference proteome</keyword>
<accession>A0A285ZSF3</accession>
<dbReference type="Pfam" id="PF05974">
    <property type="entry name" value="DUF892"/>
    <property type="match status" value="1"/>
</dbReference>